<gene>
    <name evidence="3" type="ORF">G7Z17_g4357</name>
</gene>
<accession>A0A9P5HAV8</accession>
<dbReference type="OrthoDB" id="1470350at2759"/>
<protein>
    <recommendedName>
        <fullName evidence="2">Heterokaryon incompatibility domain-containing protein</fullName>
    </recommendedName>
</protein>
<feature type="region of interest" description="Disordered" evidence="1">
    <location>
        <begin position="170"/>
        <end position="197"/>
    </location>
</feature>
<evidence type="ECO:0000256" key="1">
    <source>
        <dbReference type="SAM" id="MobiDB-lite"/>
    </source>
</evidence>
<name>A0A9P5HAV8_9HYPO</name>
<evidence type="ECO:0000313" key="4">
    <source>
        <dbReference type="Proteomes" id="UP000722485"/>
    </source>
</evidence>
<sequence length="452" mass="51522">MARDQSQCETNQDQRTESGPGQHPSPYRPLNQDIDSMRLMRIKSAKSDDDPIICTLNEIIFQDKPKFDALSYAWGDSPTQCSIFLNNVSFSVKQNLKDALCYLRRHAPDTLYWIDALCINQDDIPERNKQVRIMHHIYSRATTVVVWLGKRYAEYEVRLPDLHKLGHFKPPSEQPKLESPPDRPQSGPSGGGVHGEDPQQRIMAEDLYNDDYWNRLWIIQEIGLARGIKVCFGNSAVNWALFVHFITMHGIGKHGPIRLDWQRKERYAGSSTLLQLLHDHRDAQCQDNKDKVYGLVGLASDARGLVIDYNKSVIEIWTDVMEFLNRDGLFAGKDIVQIGDLVKSLLMDNKSGPLQQILRPYAPGKDDRMVIGGLKTPKVFKLEAAILGLVKHVGPRPEEIVGCLRKVDEWTEQVQANYQRELGRAHMESDILHQAKYDLEISFVGSNGRKEL</sequence>
<dbReference type="Proteomes" id="UP000722485">
    <property type="component" value="Unassembled WGS sequence"/>
</dbReference>
<keyword evidence="4" id="KW-1185">Reference proteome</keyword>
<feature type="region of interest" description="Disordered" evidence="1">
    <location>
        <begin position="1"/>
        <end position="31"/>
    </location>
</feature>
<comment type="caution">
    <text evidence="3">The sequence shown here is derived from an EMBL/GenBank/DDBJ whole genome shotgun (WGS) entry which is preliminary data.</text>
</comment>
<proteinExistence type="predicted"/>
<feature type="domain" description="Heterokaryon incompatibility" evidence="2">
    <location>
        <begin position="67"/>
        <end position="221"/>
    </location>
</feature>
<dbReference type="AlphaFoldDB" id="A0A9P5HAV8"/>
<evidence type="ECO:0000259" key="2">
    <source>
        <dbReference type="Pfam" id="PF06985"/>
    </source>
</evidence>
<dbReference type="InterPro" id="IPR052895">
    <property type="entry name" value="HetReg/Transcr_Mod"/>
</dbReference>
<dbReference type="InterPro" id="IPR010730">
    <property type="entry name" value="HET"/>
</dbReference>
<dbReference type="PANTHER" id="PTHR24148">
    <property type="entry name" value="ANKYRIN REPEAT DOMAIN-CONTAINING PROTEIN 39 HOMOLOG-RELATED"/>
    <property type="match status" value="1"/>
</dbReference>
<dbReference type="Pfam" id="PF06985">
    <property type="entry name" value="HET"/>
    <property type="match status" value="1"/>
</dbReference>
<feature type="compositionally biased region" description="Polar residues" evidence="1">
    <location>
        <begin position="1"/>
        <end position="19"/>
    </location>
</feature>
<reference evidence="3" key="1">
    <citation type="submission" date="2020-03" db="EMBL/GenBank/DDBJ databases">
        <title>Draft Genome Sequence of Cylindrodendrum hubeiense.</title>
        <authorList>
            <person name="Buettner E."/>
            <person name="Kellner H."/>
        </authorList>
    </citation>
    <scope>NUCLEOTIDE SEQUENCE</scope>
    <source>
        <strain evidence="3">IHI 201604</strain>
    </source>
</reference>
<organism evidence="3 4">
    <name type="scientific">Cylindrodendrum hubeiense</name>
    <dbReference type="NCBI Taxonomy" id="595255"/>
    <lineage>
        <taxon>Eukaryota</taxon>
        <taxon>Fungi</taxon>
        <taxon>Dikarya</taxon>
        <taxon>Ascomycota</taxon>
        <taxon>Pezizomycotina</taxon>
        <taxon>Sordariomycetes</taxon>
        <taxon>Hypocreomycetidae</taxon>
        <taxon>Hypocreales</taxon>
        <taxon>Nectriaceae</taxon>
        <taxon>Cylindrodendrum</taxon>
    </lineage>
</organism>
<dbReference type="EMBL" id="JAANBB010000061">
    <property type="protein sequence ID" value="KAF7552399.1"/>
    <property type="molecule type" value="Genomic_DNA"/>
</dbReference>
<dbReference type="PANTHER" id="PTHR24148:SF73">
    <property type="entry name" value="HET DOMAIN PROTEIN (AFU_ORTHOLOGUE AFUA_8G01020)"/>
    <property type="match status" value="1"/>
</dbReference>
<evidence type="ECO:0000313" key="3">
    <source>
        <dbReference type="EMBL" id="KAF7552399.1"/>
    </source>
</evidence>